<dbReference type="InParanoid" id="M1DXC1"/>
<organism evidence="2 3">
    <name type="scientific">Solanum tuberosum</name>
    <name type="common">Potato</name>
    <dbReference type="NCBI Taxonomy" id="4113"/>
    <lineage>
        <taxon>Eukaryota</taxon>
        <taxon>Viridiplantae</taxon>
        <taxon>Streptophyta</taxon>
        <taxon>Embryophyta</taxon>
        <taxon>Tracheophyta</taxon>
        <taxon>Spermatophyta</taxon>
        <taxon>Magnoliopsida</taxon>
        <taxon>eudicotyledons</taxon>
        <taxon>Gunneridae</taxon>
        <taxon>Pentapetalae</taxon>
        <taxon>asterids</taxon>
        <taxon>lamiids</taxon>
        <taxon>Solanales</taxon>
        <taxon>Solanaceae</taxon>
        <taxon>Solanoideae</taxon>
        <taxon>Solaneae</taxon>
        <taxon>Solanum</taxon>
    </lineage>
</organism>
<reference evidence="2" key="2">
    <citation type="submission" date="2015-06" db="UniProtKB">
        <authorList>
            <consortium name="EnsemblPlants"/>
        </authorList>
    </citation>
    <scope>IDENTIFICATION</scope>
    <source>
        <strain evidence="2">DM1-3 516 R44</strain>
    </source>
</reference>
<evidence type="ECO:0000256" key="1">
    <source>
        <dbReference type="SAM" id="MobiDB-lite"/>
    </source>
</evidence>
<name>M1DXC1_SOLTU</name>
<dbReference type="PaxDb" id="4113-PGSC0003DMT400095924"/>
<evidence type="ECO:0000313" key="2">
    <source>
        <dbReference type="EnsemblPlants" id="PGSC0003DMT400095924"/>
    </source>
</evidence>
<evidence type="ECO:0000313" key="3">
    <source>
        <dbReference type="Proteomes" id="UP000011115"/>
    </source>
</evidence>
<dbReference type="Gramene" id="PGSC0003DMT400095924">
    <property type="protein sequence ID" value="PGSC0003DMT400095924"/>
    <property type="gene ID" value="PGSC0003DMG400045495"/>
</dbReference>
<proteinExistence type="predicted"/>
<dbReference type="HOGENOM" id="CLU_2594502_0_0_1"/>
<sequence length="80" mass="8809">MIRRFRKELIVDFIKVLILQGSPGEGLARRSPSAPEGLGRHAYSAPKMSPRKLGLAQRARDAPGSSFSTRFSSFSLFKSS</sequence>
<accession>M1DXC1</accession>
<feature type="region of interest" description="Disordered" evidence="1">
    <location>
        <begin position="22"/>
        <end position="67"/>
    </location>
</feature>
<reference evidence="3" key="1">
    <citation type="journal article" date="2011" name="Nature">
        <title>Genome sequence and analysis of the tuber crop potato.</title>
        <authorList>
            <consortium name="The Potato Genome Sequencing Consortium"/>
        </authorList>
    </citation>
    <scope>NUCLEOTIDE SEQUENCE [LARGE SCALE GENOMIC DNA]</scope>
    <source>
        <strain evidence="3">cv. DM1-3 516 R44</strain>
    </source>
</reference>
<keyword evidence="3" id="KW-1185">Reference proteome</keyword>
<protein>
    <submittedName>
        <fullName evidence="2">Uncharacterized protein</fullName>
    </submittedName>
</protein>
<dbReference type="AlphaFoldDB" id="M1DXC1"/>
<dbReference type="EnsemblPlants" id="PGSC0003DMT400095924">
    <property type="protein sequence ID" value="PGSC0003DMT400095924"/>
    <property type="gene ID" value="PGSC0003DMG400045495"/>
</dbReference>
<dbReference type="Proteomes" id="UP000011115">
    <property type="component" value="Unassembled WGS sequence"/>
</dbReference>